<dbReference type="PROSITE" id="PS50011">
    <property type="entry name" value="PROTEIN_KINASE_DOM"/>
    <property type="match status" value="1"/>
</dbReference>
<dbReference type="SUPFAM" id="SSF56112">
    <property type="entry name" value="Protein kinase-like (PK-like)"/>
    <property type="match status" value="1"/>
</dbReference>
<name>A0A178WE90_ARATH</name>
<dbReference type="Gene3D" id="3.30.200.20">
    <property type="entry name" value="Phosphorylase Kinase, domain 1"/>
    <property type="match status" value="1"/>
</dbReference>
<comment type="catalytic activity">
    <reaction evidence="7">
        <text>L-seryl-[protein] + ATP = O-phospho-L-seryl-[protein] + ADP + H(+)</text>
        <dbReference type="Rhea" id="RHEA:17989"/>
        <dbReference type="Rhea" id="RHEA-COMP:9863"/>
        <dbReference type="Rhea" id="RHEA-COMP:11604"/>
        <dbReference type="ChEBI" id="CHEBI:15378"/>
        <dbReference type="ChEBI" id="CHEBI:29999"/>
        <dbReference type="ChEBI" id="CHEBI:30616"/>
        <dbReference type="ChEBI" id="CHEBI:83421"/>
        <dbReference type="ChEBI" id="CHEBI:456216"/>
        <dbReference type="EC" id="2.7.11.1"/>
    </reaction>
</comment>
<evidence type="ECO:0000259" key="11">
    <source>
        <dbReference type="PROSITE" id="PS50011"/>
    </source>
</evidence>
<organism evidence="13 15">
    <name type="scientific">Arabidopsis thaliana</name>
    <name type="common">Mouse-ear cress</name>
    <dbReference type="NCBI Taxonomy" id="3702"/>
    <lineage>
        <taxon>Eukaryota</taxon>
        <taxon>Viridiplantae</taxon>
        <taxon>Streptophyta</taxon>
        <taxon>Embryophyta</taxon>
        <taxon>Tracheophyta</taxon>
        <taxon>Spermatophyta</taxon>
        <taxon>Magnoliopsida</taxon>
        <taxon>eudicotyledons</taxon>
        <taxon>Gunneridae</taxon>
        <taxon>Pentapetalae</taxon>
        <taxon>rosids</taxon>
        <taxon>malvids</taxon>
        <taxon>Brassicales</taxon>
        <taxon>Brassicaceae</taxon>
        <taxon>Camelineae</taxon>
        <taxon>Arabidopsis</taxon>
    </lineage>
</organism>
<keyword evidence="9" id="KW-0723">Serine/threonine-protein kinase</keyword>
<dbReference type="EMBL" id="LUHQ01000001">
    <property type="protein sequence ID" value="OAP16729.1"/>
    <property type="molecule type" value="Genomic_DNA"/>
</dbReference>
<dbReference type="Proteomes" id="UP000434276">
    <property type="component" value="Unassembled WGS sequence"/>
</dbReference>
<dbReference type="OrthoDB" id="4062651at2759"/>
<feature type="compositionally biased region" description="Polar residues" evidence="10">
    <location>
        <begin position="20"/>
        <end position="38"/>
    </location>
</feature>
<evidence type="ECO:0000256" key="4">
    <source>
        <dbReference type="ARBA" id="ARBA00022777"/>
    </source>
</evidence>
<evidence type="ECO:0000313" key="12">
    <source>
        <dbReference type="EMBL" id="CAA0334751.1"/>
    </source>
</evidence>
<dbReference type="CDD" id="cd14066">
    <property type="entry name" value="STKc_IRAK"/>
    <property type="match status" value="1"/>
</dbReference>
<keyword evidence="5 8" id="KW-0067">ATP-binding</keyword>
<evidence type="ECO:0000313" key="14">
    <source>
        <dbReference type="EMBL" id="VYS51021.1"/>
    </source>
</evidence>
<evidence type="ECO:0000256" key="10">
    <source>
        <dbReference type="SAM" id="MobiDB-lite"/>
    </source>
</evidence>
<dbReference type="EMBL" id="CACRSJ010000104">
    <property type="protein sequence ID" value="VYS51021.1"/>
    <property type="molecule type" value="Genomic_DNA"/>
</dbReference>
<feature type="region of interest" description="Disordered" evidence="10">
    <location>
        <begin position="1"/>
        <end position="38"/>
    </location>
</feature>
<dbReference type="Proteomes" id="UP000078284">
    <property type="component" value="Chromosome 1"/>
</dbReference>
<dbReference type="PROSITE" id="PS00108">
    <property type="entry name" value="PROTEIN_KINASE_ST"/>
    <property type="match status" value="1"/>
</dbReference>
<keyword evidence="2" id="KW-0808">Transferase</keyword>
<reference evidence="12 17" key="3">
    <citation type="submission" date="2019-12" db="EMBL/GenBank/DDBJ databases">
        <authorList>
            <person name="Jiao W.-B."/>
            <person name="Schneeberger K."/>
        </authorList>
    </citation>
    <scope>NUCLEOTIDE SEQUENCE [LARGE SCALE GENOMIC DNA]</scope>
    <source>
        <strain evidence="16">cv. An-1</strain>
        <strain evidence="17">cv. C24</strain>
    </source>
</reference>
<dbReference type="EC" id="2.7.11.1" evidence="1"/>
<evidence type="ECO:0000256" key="7">
    <source>
        <dbReference type="ARBA" id="ARBA00048679"/>
    </source>
</evidence>
<comment type="similarity">
    <text evidence="9">Belongs to the protein kinase superfamily.</text>
</comment>
<reference evidence="13" key="2">
    <citation type="submission" date="2016-03" db="EMBL/GenBank/DDBJ databases">
        <title>Full-length assembly of Arabidopsis thaliana Ler reveals the complement of translocations and inversions.</title>
        <authorList>
            <person name="Zapata L."/>
            <person name="Schneeberger K."/>
            <person name="Ossowski S."/>
        </authorList>
    </citation>
    <scope>NUCLEOTIDE SEQUENCE [LARGE SCALE GENOMIC DNA]</scope>
    <source>
        <tissue evidence="13">Leaf</tissue>
    </source>
</reference>
<dbReference type="InterPro" id="IPR008271">
    <property type="entry name" value="Ser/Thr_kinase_AS"/>
</dbReference>
<dbReference type="Proteomes" id="UP000426265">
    <property type="component" value="Unassembled WGS sequence"/>
</dbReference>
<dbReference type="EMBL" id="CACSHJ010000087">
    <property type="protein sequence ID" value="CAA0334751.1"/>
    <property type="molecule type" value="Genomic_DNA"/>
</dbReference>
<dbReference type="FunFam" id="3.30.200.20:FF:000228">
    <property type="entry name" value="Serine/threonine-protein kinase BIK1"/>
    <property type="match status" value="1"/>
</dbReference>
<dbReference type="Pfam" id="PF00069">
    <property type="entry name" value="Pkinase"/>
    <property type="match status" value="1"/>
</dbReference>
<comment type="catalytic activity">
    <reaction evidence="6">
        <text>L-threonyl-[protein] + ATP = O-phospho-L-threonyl-[protein] + ADP + H(+)</text>
        <dbReference type="Rhea" id="RHEA:46608"/>
        <dbReference type="Rhea" id="RHEA-COMP:11060"/>
        <dbReference type="Rhea" id="RHEA-COMP:11605"/>
        <dbReference type="ChEBI" id="CHEBI:15378"/>
        <dbReference type="ChEBI" id="CHEBI:30013"/>
        <dbReference type="ChEBI" id="CHEBI:30616"/>
        <dbReference type="ChEBI" id="CHEBI:61977"/>
        <dbReference type="ChEBI" id="CHEBI:456216"/>
        <dbReference type="EC" id="2.7.11.1"/>
    </reaction>
</comment>
<reference evidence="15" key="1">
    <citation type="journal article" date="2016" name="Proc. Natl. Acad. Sci. U.S.A.">
        <title>Chromosome-level assembly of Arabidopsis thaliana Ler reveals the extent of translocation and inversion polymorphisms.</title>
        <authorList>
            <person name="Zapata L."/>
            <person name="Ding J."/>
            <person name="Willing E.M."/>
            <person name="Hartwig B."/>
            <person name="Bezdan D."/>
            <person name="Jiao W.B."/>
            <person name="Patel V."/>
            <person name="Velikkakam James G."/>
            <person name="Koornneef M."/>
            <person name="Ossowski S."/>
            <person name="Schneeberger K."/>
        </authorList>
    </citation>
    <scope>NUCLEOTIDE SEQUENCE [LARGE SCALE GENOMIC DNA]</scope>
    <source>
        <strain evidence="15">cv. Landsberg erecta</strain>
    </source>
</reference>
<evidence type="ECO:0000313" key="16">
    <source>
        <dbReference type="Proteomes" id="UP000426265"/>
    </source>
</evidence>
<evidence type="ECO:0000256" key="9">
    <source>
        <dbReference type="RuleBase" id="RU000304"/>
    </source>
</evidence>
<accession>A0A178WE90</accession>
<dbReference type="InterPro" id="IPR011009">
    <property type="entry name" value="Kinase-like_dom_sf"/>
</dbReference>
<dbReference type="PANTHER" id="PTHR45621">
    <property type="entry name" value="OS01G0588500 PROTEIN-RELATED"/>
    <property type="match status" value="1"/>
</dbReference>
<gene>
    <name evidence="13" type="ordered locus">AXX17_At1g68870</name>
    <name evidence="14" type="ORF">AN1_LOCUS6491</name>
    <name evidence="12" type="ORF">C24_LOCUS6379</name>
</gene>
<evidence type="ECO:0000256" key="2">
    <source>
        <dbReference type="ARBA" id="ARBA00022679"/>
    </source>
</evidence>
<feature type="binding site" evidence="8">
    <location>
        <position position="124"/>
    </location>
    <ligand>
        <name>ATP</name>
        <dbReference type="ChEBI" id="CHEBI:30616"/>
    </ligand>
</feature>
<evidence type="ECO:0000256" key="8">
    <source>
        <dbReference type="PROSITE-ProRule" id="PRU10141"/>
    </source>
</evidence>
<feature type="domain" description="Protein kinase" evidence="11">
    <location>
        <begin position="91"/>
        <end position="367"/>
    </location>
</feature>
<dbReference type="InterPro" id="IPR050823">
    <property type="entry name" value="Plant_Ser_Thr_Prot_Kinase"/>
</dbReference>
<evidence type="ECO:0000313" key="15">
    <source>
        <dbReference type="Proteomes" id="UP000078284"/>
    </source>
</evidence>
<dbReference type="GO" id="GO:0004674">
    <property type="term" value="F:protein serine/threonine kinase activity"/>
    <property type="evidence" value="ECO:0007669"/>
    <property type="project" value="UniProtKB-KW"/>
</dbReference>
<protein>
    <recommendedName>
        <fullName evidence="1">non-specific serine/threonine protein kinase</fullName>
        <ecNumber evidence="1">2.7.11.1</ecNumber>
    </recommendedName>
</protein>
<keyword evidence="3 8" id="KW-0547">Nucleotide-binding</keyword>
<evidence type="ECO:0000313" key="17">
    <source>
        <dbReference type="Proteomes" id="UP000434276"/>
    </source>
</evidence>
<dbReference type="FunFam" id="1.10.510.10:FF:000095">
    <property type="entry name" value="protein STRUBBELIG-RECEPTOR FAMILY 8"/>
    <property type="match status" value="1"/>
</dbReference>
<proteinExistence type="inferred from homology"/>
<dbReference type="AlphaFoldDB" id="A0A178WE90"/>
<keyword evidence="4" id="KW-0418">Kinase</keyword>
<evidence type="ECO:0000256" key="1">
    <source>
        <dbReference type="ARBA" id="ARBA00012513"/>
    </source>
</evidence>
<dbReference type="InterPro" id="IPR000719">
    <property type="entry name" value="Prot_kinase_dom"/>
</dbReference>
<dbReference type="GO" id="GO:0005524">
    <property type="term" value="F:ATP binding"/>
    <property type="evidence" value="ECO:0007669"/>
    <property type="project" value="UniProtKB-UniRule"/>
</dbReference>
<accession>A0A5S9WUD1</accession>
<dbReference type="InterPro" id="IPR017441">
    <property type="entry name" value="Protein_kinase_ATP_BS"/>
</dbReference>
<evidence type="ECO:0000256" key="6">
    <source>
        <dbReference type="ARBA" id="ARBA00047899"/>
    </source>
</evidence>
<dbReference type="PROSITE" id="PS00107">
    <property type="entry name" value="PROTEIN_KINASE_ATP"/>
    <property type="match status" value="1"/>
</dbReference>
<dbReference type="ExpressionAtlas" id="A0A178WE90">
    <property type="expression patterns" value="baseline and differential"/>
</dbReference>
<evidence type="ECO:0000313" key="13">
    <source>
        <dbReference type="EMBL" id="OAP16729.1"/>
    </source>
</evidence>
<sequence length="399" mass="44674">MGNCFESCSKRNDNEDDNLDSSVNSKPFSRANSDTGRSSNLSYPWSLKPLITRKCEAISALPPPHKEGDIMHSQYLKSFTLDELKNATGNFCPESLIGEGGFGFVHKGCINGGPGIELAVAVKKLKTEGLQGHKEWLREVNYLGRLHHPNLVKLIGYSLENEHRLLVYEHLPNGSLENHLFERSSSVLSWSLRMRVAIGAARGLCFLHEANDQVIYRDFKAANILLDSGFNAKLSDFGLAKEGPKDNRSHVTTEVMGTEGYAAPEYLATGHLTTKCDVYSFGVVLLEILSGRRVIDKSKSREEENLVDWATPYLRDKRKVFRIMDTKLVGQYPQKAAFMMSFLALQCIGDVKVRPSMLEVVSLLEKVPIPRHRKSRSKGFACTNSASMPSKRFLRHPKD</sequence>
<dbReference type="Gene3D" id="1.10.510.10">
    <property type="entry name" value="Transferase(Phosphotransferase) domain 1"/>
    <property type="match status" value="1"/>
</dbReference>
<evidence type="ECO:0000256" key="3">
    <source>
        <dbReference type="ARBA" id="ARBA00022741"/>
    </source>
</evidence>
<evidence type="ECO:0000256" key="5">
    <source>
        <dbReference type="ARBA" id="ARBA00022840"/>
    </source>
</evidence>